<dbReference type="InterPro" id="IPR050534">
    <property type="entry name" value="Coronavir_polyprotein_1ab"/>
</dbReference>
<name>A0ABU1Z3S2_9BURK</name>
<feature type="compositionally biased region" description="Low complexity" evidence="7">
    <location>
        <begin position="236"/>
        <end position="245"/>
    </location>
</feature>
<evidence type="ECO:0000256" key="7">
    <source>
        <dbReference type="SAM" id="MobiDB-lite"/>
    </source>
</evidence>
<evidence type="ECO:0000256" key="1">
    <source>
        <dbReference type="ARBA" id="ARBA00007913"/>
    </source>
</evidence>
<dbReference type="InterPro" id="IPR041677">
    <property type="entry name" value="DNA2/NAM7_AAA_11"/>
</dbReference>
<dbReference type="PANTHER" id="PTHR43788">
    <property type="entry name" value="DNA2/NAM7 HELICASE FAMILY MEMBER"/>
    <property type="match status" value="1"/>
</dbReference>
<gene>
    <name evidence="10" type="ORF">J2X16_000584</name>
</gene>
<keyword evidence="2" id="KW-0547">Nucleotide-binding</keyword>
<keyword evidence="5" id="KW-0067">ATP-binding</keyword>
<dbReference type="InterPro" id="IPR027417">
    <property type="entry name" value="P-loop_NTPase"/>
</dbReference>
<comment type="similarity">
    <text evidence="1">Belongs to the DNA2/NAM7 helicase family.</text>
</comment>
<feature type="domain" description="DNA2/NAM7 helicase helicase" evidence="8">
    <location>
        <begin position="821"/>
        <end position="880"/>
    </location>
</feature>
<proteinExistence type="inferred from homology"/>
<feature type="coiled-coil region" evidence="6">
    <location>
        <begin position="597"/>
        <end position="631"/>
    </location>
</feature>
<organism evidence="10 11">
    <name type="scientific">Pelomonas aquatica</name>
    <dbReference type="NCBI Taxonomy" id="431058"/>
    <lineage>
        <taxon>Bacteria</taxon>
        <taxon>Pseudomonadati</taxon>
        <taxon>Pseudomonadota</taxon>
        <taxon>Betaproteobacteria</taxon>
        <taxon>Burkholderiales</taxon>
        <taxon>Sphaerotilaceae</taxon>
        <taxon>Roseateles</taxon>
    </lineage>
</organism>
<evidence type="ECO:0000259" key="9">
    <source>
        <dbReference type="Pfam" id="PF13087"/>
    </source>
</evidence>
<dbReference type="InterPro" id="IPR041679">
    <property type="entry name" value="DNA2/NAM7-like_C"/>
</dbReference>
<evidence type="ECO:0000313" key="10">
    <source>
        <dbReference type="EMBL" id="MDR7295263.1"/>
    </source>
</evidence>
<evidence type="ECO:0000256" key="5">
    <source>
        <dbReference type="ARBA" id="ARBA00022840"/>
    </source>
</evidence>
<dbReference type="Proteomes" id="UP001180536">
    <property type="component" value="Unassembled WGS sequence"/>
</dbReference>
<dbReference type="EMBL" id="JAVDXQ010000001">
    <property type="protein sequence ID" value="MDR7295263.1"/>
    <property type="molecule type" value="Genomic_DNA"/>
</dbReference>
<evidence type="ECO:0000256" key="2">
    <source>
        <dbReference type="ARBA" id="ARBA00022741"/>
    </source>
</evidence>
<dbReference type="SUPFAM" id="SSF52540">
    <property type="entry name" value="P-loop containing nucleoside triphosphate hydrolases"/>
    <property type="match status" value="1"/>
</dbReference>
<sequence length="1156" mass="126275">MKEQFHGASPSRHVGILGYWHKVEFFIPYDLQRQVLEDKDAEWSVRPLSAAQLAALSPQALWSAPVPEGRKLSGFDVYLGVFDKAELADVTRRVISASLSPSEAFDQDERGELEGLTCSASIRVSADGSPLLDDLAVSTVPWALGRIARHGLGGLDFDAFRADLEALKRDVRSFRASLPRSPDAAGQDSPPLSAAELLALLRITVAWSGHEPAADDARAPVVVVRAKSVEDKAKPAADAAKGPPKVGSTAEGEDEDDDGEAAGDTEISILNSFFADDIARAIASIERGTAGAALRTYLTPGAEAARLDLYQAAGRRELAERLRPRHLNAGHWPDNPAHAMSLMQQFAINSVLERLDRGGILSVNGPPGTGKTTLLRDLVAENVVRRARALGRCGTAADAFQRDRATVSFEGVPDCTVAVLKDELIGFEMVVASSNNAAVENISRDLPRNKSLGKPAPAGEAGWRDASGQARVSYLQPVARNLFERNSKDAYELPRASDDNSWGLVACALGNKRNRDAFVRGLRFAGPKPNEKPPKGYDPARHQSIWHWRAAYSGPSFAEAKRAFTAADDSCRETLARLEQYAGLQHRLAGVTQASFIATAVDALAAATHAVEAAEQEFARLDEEWALSQRQLELLQAEEALIEKSRPGWWARLRDRKAQRAHAAELAANRQEQGRWIRRRYEVEPTRTAAKRLLAQAESAAVQAEAALAAREREWAGAVRQREELAKQFPQAAEPPHLDELEYDRWQIQGLWHSALVNEQRSALFVAALQLHEAWLAEVLKTGAGFGANIVALCHLLDGRRLQGPGDAALTLWRSLFMLVPVVSSTFASFARQFRHLGADSLGWLFIDEAGQAVPQAAVGALWRARRAVVVGDPLQIEPVFTVPIKLLEALEKTSRLPADMDVSPHRVSVQKLADEANPIGAWVGADDRRQWIGCPLRVHRRCVDPMFSIANDIAYDGKMIFFAPGDPRARLPPGDSLDTGPSAWVHAPGPASDKQVVEAQVDLVQQAVLALFTRTGKPPPIYVISPFKRIKQALVHRLKERDLWVKAAGGQVQPPTAAELRHWCKERIGTVHTFQGKEESIVWLVLGCDARSIGAAQWAAGKPNLLNVAVTRAKHRCVLIGDEALWGGLRNFTAAHARRLPRVTPPQFLQRVSPP</sequence>
<evidence type="ECO:0000259" key="8">
    <source>
        <dbReference type="Pfam" id="PF13086"/>
    </source>
</evidence>
<dbReference type="Gene3D" id="3.40.50.300">
    <property type="entry name" value="P-loop containing nucleotide triphosphate hydrolases"/>
    <property type="match status" value="3"/>
</dbReference>
<dbReference type="Pfam" id="PF13086">
    <property type="entry name" value="AAA_11"/>
    <property type="match status" value="1"/>
</dbReference>
<comment type="caution">
    <text evidence="10">The sequence shown here is derived from an EMBL/GenBank/DDBJ whole genome shotgun (WGS) entry which is preliminary data.</text>
</comment>
<dbReference type="Pfam" id="PF13087">
    <property type="entry name" value="AAA_12"/>
    <property type="match status" value="1"/>
</dbReference>
<dbReference type="RefSeq" id="WP_310341443.1">
    <property type="nucleotide sequence ID" value="NZ_JAVDXQ010000001.1"/>
</dbReference>
<protein>
    <recommendedName>
        <fullName evidence="12">DNA2/NAM7 helicase-like C-terminal domain-containing protein</fullName>
    </recommendedName>
</protein>
<evidence type="ECO:0008006" key="12">
    <source>
        <dbReference type="Google" id="ProtNLM"/>
    </source>
</evidence>
<evidence type="ECO:0000256" key="6">
    <source>
        <dbReference type="SAM" id="Coils"/>
    </source>
</evidence>
<keyword evidence="6" id="KW-0175">Coiled coil</keyword>
<evidence type="ECO:0000313" key="11">
    <source>
        <dbReference type="Proteomes" id="UP001180536"/>
    </source>
</evidence>
<feature type="domain" description="DNA2/NAM7 helicase-like C-terminal" evidence="9">
    <location>
        <begin position="996"/>
        <end position="1124"/>
    </location>
</feature>
<keyword evidence="11" id="KW-1185">Reference proteome</keyword>
<feature type="coiled-coil region" evidence="6">
    <location>
        <begin position="687"/>
        <end position="714"/>
    </location>
</feature>
<keyword evidence="3" id="KW-0378">Hydrolase</keyword>
<evidence type="ECO:0000256" key="3">
    <source>
        <dbReference type="ARBA" id="ARBA00022801"/>
    </source>
</evidence>
<keyword evidence="4" id="KW-0347">Helicase</keyword>
<feature type="region of interest" description="Disordered" evidence="7">
    <location>
        <begin position="232"/>
        <end position="262"/>
    </location>
</feature>
<reference evidence="10 11" key="1">
    <citation type="submission" date="2023-07" db="EMBL/GenBank/DDBJ databases">
        <title>Sorghum-associated microbial communities from plants grown in Nebraska, USA.</title>
        <authorList>
            <person name="Schachtman D."/>
        </authorList>
    </citation>
    <scope>NUCLEOTIDE SEQUENCE [LARGE SCALE GENOMIC DNA]</scope>
    <source>
        <strain evidence="10 11">BE310</strain>
    </source>
</reference>
<evidence type="ECO:0000256" key="4">
    <source>
        <dbReference type="ARBA" id="ARBA00022806"/>
    </source>
</evidence>
<dbReference type="PANTHER" id="PTHR43788:SF8">
    <property type="entry name" value="DNA-BINDING PROTEIN SMUBP-2"/>
    <property type="match status" value="1"/>
</dbReference>
<feature type="compositionally biased region" description="Acidic residues" evidence="7">
    <location>
        <begin position="251"/>
        <end position="262"/>
    </location>
</feature>
<accession>A0ABU1Z3S2</accession>